<dbReference type="GO" id="GO:0032991">
    <property type="term" value="C:protein-containing complex"/>
    <property type="evidence" value="ECO:0007669"/>
    <property type="project" value="UniProtKB-ARBA"/>
</dbReference>
<keyword evidence="10" id="KW-0788">Thiol protease</keyword>
<evidence type="ECO:0000256" key="7">
    <source>
        <dbReference type="ARBA" id="ARBA00022703"/>
    </source>
</evidence>
<evidence type="ECO:0000256" key="12">
    <source>
        <dbReference type="ARBA" id="ARBA00023242"/>
    </source>
</evidence>
<feature type="domain" description="Caspase family p20" evidence="19">
    <location>
        <begin position="234"/>
        <end position="359"/>
    </location>
</feature>
<keyword evidence="12" id="KW-0539">Nucleus</keyword>
<evidence type="ECO:0000256" key="6">
    <source>
        <dbReference type="ARBA" id="ARBA00022670"/>
    </source>
</evidence>
<dbReference type="GO" id="GO:0005737">
    <property type="term" value="C:cytoplasm"/>
    <property type="evidence" value="ECO:0007669"/>
    <property type="project" value="UniProtKB-SubCell"/>
</dbReference>
<dbReference type="InterPro" id="IPR001309">
    <property type="entry name" value="Pept_C14_p20"/>
</dbReference>
<dbReference type="PROSITE" id="PS50207">
    <property type="entry name" value="CASPASE_P10"/>
    <property type="match status" value="1"/>
</dbReference>
<dbReference type="InterPro" id="IPR015917">
    <property type="entry name" value="Pept_C14A"/>
</dbReference>
<comment type="subcellular location">
    <subcellularLocation>
        <location evidence="2">Cytoplasm</location>
    </subcellularLocation>
    <subcellularLocation>
        <location evidence="1">Nucleus</location>
    </subcellularLocation>
</comment>
<evidence type="ECO:0000256" key="11">
    <source>
        <dbReference type="ARBA" id="ARBA00023145"/>
    </source>
</evidence>
<accession>H3CR38</accession>
<dbReference type="InterPro" id="IPR029030">
    <property type="entry name" value="Caspase-like_dom_sf"/>
</dbReference>
<reference evidence="20" key="2">
    <citation type="submission" date="2025-08" db="UniProtKB">
        <authorList>
            <consortium name="Ensembl"/>
        </authorList>
    </citation>
    <scope>IDENTIFICATION</scope>
</reference>
<organism evidence="20 21">
    <name type="scientific">Tetraodon nigroviridis</name>
    <name type="common">Spotted green pufferfish</name>
    <name type="synonym">Chelonodon nigroviridis</name>
    <dbReference type="NCBI Taxonomy" id="99883"/>
    <lineage>
        <taxon>Eukaryota</taxon>
        <taxon>Metazoa</taxon>
        <taxon>Chordata</taxon>
        <taxon>Craniata</taxon>
        <taxon>Vertebrata</taxon>
        <taxon>Euteleostomi</taxon>
        <taxon>Actinopterygii</taxon>
        <taxon>Neopterygii</taxon>
        <taxon>Teleostei</taxon>
        <taxon>Neoteleostei</taxon>
        <taxon>Acanthomorphata</taxon>
        <taxon>Eupercaria</taxon>
        <taxon>Tetraodontiformes</taxon>
        <taxon>Tetradontoidea</taxon>
        <taxon>Tetraodontidae</taxon>
        <taxon>Tetraodon</taxon>
    </lineage>
</organism>
<dbReference type="HOGENOM" id="CLU_036904_4_2_1"/>
<evidence type="ECO:0000313" key="21">
    <source>
        <dbReference type="Proteomes" id="UP000007303"/>
    </source>
</evidence>
<evidence type="ECO:0000256" key="15">
    <source>
        <dbReference type="ARBA" id="ARBA00068172"/>
    </source>
</evidence>
<dbReference type="InterPro" id="IPR011600">
    <property type="entry name" value="Pept_C14_caspase"/>
</dbReference>
<dbReference type="EC" id="3.4.22.61" evidence="14"/>
<dbReference type="CDD" id="cd08334">
    <property type="entry name" value="DED_Caspase_8_10_r2"/>
    <property type="match status" value="1"/>
</dbReference>
<evidence type="ECO:0000256" key="9">
    <source>
        <dbReference type="ARBA" id="ARBA00022801"/>
    </source>
</evidence>
<evidence type="ECO:0000256" key="2">
    <source>
        <dbReference type="ARBA" id="ARBA00004496"/>
    </source>
</evidence>
<dbReference type="GO" id="GO:0005634">
    <property type="term" value="C:nucleus"/>
    <property type="evidence" value="ECO:0007669"/>
    <property type="project" value="UniProtKB-SubCell"/>
</dbReference>
<evidence type="ECO:0000256" key="14">
    <source>
        <dbReference type="ARBA" id="ARBA00066479"/>
    </source>
</evidence>
<dbReference type="Gene3D" id="1.10.533.10">
    <property type="entry name" value="Death Domain, Fas"/>
    <property type="match status" value="2"/>
</dbReference>
<dbReference type="PANTHER" id="PTHR48169">
    <property type="entry name" value="DED DOMAIN-CONTAINING PROTEIN"/>
    <property type="match status" value="1"/>
</dbReference>
<dbReference type="SUPFAM" id="SSF52129">
    <property type="entry name" value="Caspase-like"/>
    <property type="match status" value="1"/>
</dbReference>
<dbReference type="PROSITE" id="PS50208">
    <property type="entry name" value="CASPASE_P20"/>
    <property type="match status" value="1"/>
</dbReference>
<dbReference type="SMART" id="SM00031">
    <property type="entry name" value="DED"/>
    <property type="match status" value="2"/>
</dbReference>
<dbReference type="PANTHER" id="PTHR48169:SF7">
    <property type="entry name" value="CASPASE 10"/>
    <property type="match status" value="1"/>
</dbReference>
<evidence type="ECO:0000256" key="3">
    <source>
        <dbReference type="ARBA" id="ARBA00010134"/>
    </source>
</evidence>
<dbReference type="InterPro" id="IPR033139">
    <property type="entry name" value="Caspase_cys_AS"/>
</dbReference>
<evidence type="ECO:0000256" key="4">
    <source>
        <dbReference type="ARBA" id="ARBA00022490"/>
    </source>
</evidence>
<evidence type="ECO:0000259" key="18">
    <source>
        <dbReference type="PROSITE" id="PS50207"/>
    </source>
</evidence>
<evidence type="ECO:0000256" key="8">
    <source>
        <dbReference type="ARBA" id="ARBA00022737"/>
    </source>
</evidence>
<keyword evidence="7" id="KW-0053">Apoptosis</keyword>
<reference evidence="21" key="1">
    <citation type="journal article" date="2004" name="Nature">
        <title>Genome duplication in the teleost fish Tetraodon nigroviridis reveals the early vertebrate proto-karyotype.</title>
        <authorList>
            <person name="Jaillon O."/>
            <person name="Aury J.-M."/>
            <person name="Brunet F."/>
            <person name="Petit J.-L."/>
            <person name="Stange-Thomann N."/>
            <person name="Mauceli E."/>
            <person name="Bouneau L."/>
            <person name="Fischer C."/>
            <person name="Ozouf-Costaz C."/>
            <person name="Bernot A."/>
            <person name="Nicaud S."/>
            <person name="Jaffe D."/>
            <person name="Fisher S."/>
            <person name="Lutfalla G."/>
            <person name="Dossat C."/>
            <person name="Segurens B."/>
            <person name="Dasilva C."/>
            <person name="Salanoubat M."/>
            <person name="Levy M."/>
            <person name="Boudet N."/>
            <person name="Castellano S."/>
            <person name="Anthouard V."/>
            <person name="Jubin C."/>
            <person name="Castelli V."/>
            <person name="Katinka M."/>
            <person name="Vacherie B."/>
            <person name="Biemont C."/>
            <person name="Skalli Z."/>
            <person name="Cattolico L."/>
            <person name="Poulain J."/>
            <person name="De Berardinis V."/>
            <person name="Cruaud C."/>
            <person name="Duprat S."/>
            <person name="Brottier P."/>
            <person name="Coutanceau J.-P."/>
            <person name="Gouzy J."/>
            <person name="Parra G."/>
            <person name="Lardier G."/>
            <person name="Chapple C."/>
            <person name="McKernan K.J."/>
            <person name="McEwan P."/>
            <person name="Bosak S."/>
            <person name="Kellis M."/>
            <person name="Volff J.-N."/>
            <person name="Guigo R."/>
            <person name="Zody M.C."/>
            <person name="Mesirov J."/>
            <person name="Lindblad-Toh K."/>
            <person name="Birren B."/>
            <person name="Nusbaum C."/>
            <person name="Kahn D."/>
            <person name="Robinson-Rechavi M."/>
            <person name="Laudet V."/>
            <person name="Schachter V."/>
            <person name="Quetier F."/>
            <person name="Saurin W."/>
            <person name="Scarpelli C."/>
            <person name="Wincker P."/>
            <person name="Lander E.S."/>
            <person name="Weissenbach J."/>
            <person name="Roest Crollius H."/>
        </authorList>
    </citation>
    <scope>NUCLEOTIDE SEQUENCE [LARGE SCALE GENOMIC DNA]</scope>
</reference>
<name>H3CR38_TETNG</name>
<keyword evidence="11" id="KW-0865">Zymogen</keyword>
<evidence type="ECO:0000256" key="1">
    <source>
        <dbReference type="ARBA" id="ARBA00004123"/>
    </source>
</evidence>
<dbReference type="SMART" id="SM00115">
    <property type="entry name" value="CASc"/>
    <property type="match status" value="1"/>
</dbReference>
<feature type="domain" description="DED" evidence="17">
    <location>
        <begin position="1"/>
        <end position="77"/>
    </location>
</feature>
<dbReference type="PRINTS" id="PR00376">
    <property type="entry name" value="IL1BCENZYME"/>
</dbReference>
<dbReference type="SUPFAM" id="SSF47986">
    <property type="entry name" value="DEATH domain"/>
    <property type="match status" value="2"/>
</dbReference>
<dbReference type="Gene3D" id="3.40.50.1460">
    <property type="match status" value="1"/>
</dbReference>
<dbReference type="GO" id="GO:0043065">
    <property type="term" value="P:positive regulation of apoptotic process"/>
    <property type="evidence" value="ECO:0007669"/>
    <property type="project" value="UniProtKB-ARBA"/>
</dbReference>
<dbReference type="GO" id="GO:0006915">
    <property type="term" value="P:apoptotic process"/>
    <property type="evidence" value="ECO:0007669"/>
    <property type="project" value="UniProtKB-KW"/>
</dbReference>
<keyword evidence="6" id="KW-0645">Protease</keyword>
<dbReference type="PROSITE" id="PS50168">
    <property type="entry name" value="DED"/>
    <property type="match status" value="2"/>
</dbReference>
<dbReference type="GO" id="GO:0005886">
    <property type="term" value="C:plasma membrane"/>
    <property type="evidence" value="ECO:0007669"/>
    <property type="project" value="UniProtKB-ARBA"/>
</dbReference>
<comment type="similarity">
    <text evidence="3 16">Belongs to the peptidase C14A family.</text>
</comment>
<dbReference type="AlphaFoldDB" id="H3CR38"/>
<dbReference type="OMA" id="TETQPNY"/>
<evidence type="ECO:0000256" key="5">
    <source>
        <dbReference type="ARBA" id="ARBA00022553"/>
    </source>
</evidence>
<evidence type="ECO:0000313" key="20">
    <source>
        <dbReference type="Ensembl" id="ENSTNIP00000010722.1"/>
    </source>
</evidence>
<dbReference type="InterPro" id="IPR011029">
    <property type="entry name" value="DEATH-like_dom_sf"/>
</dbReference>
<dbReference type="PROSITE" id="PS01122">
    <property type="entry name" value="CASPASE_CYS"/>
    <property type="match status" value="1"/>
</dbReference>
<keyword evidence="5" id="KW-0597">Phosphoprotein</keyword>
<dbReference type="STRING" id="99883.ENSTNIP00000010722"/>
<dbReference type="Pfam" id="PF01335">
    <property type="entry name" value="DED"/>
    <property type="match status" value="2"/>
</dbReference>
<dbReference type="FunFam" id="3.40.50.1460:FF:000008">
    <property type="entry name" value="caspase-8 isoform X1"/>
    <property type="match status" value="1"/>
</dbReference>
<evidence type="ECO:0000256" key="10">
    <source>
        <dbReference type="ARBA" id="ARBA00022807"/>
    </source>
</evidence>
<dbReference type="GO" id="GO:0006508">
    <property type="term" value="P:proteolysis"/>
    <property type="evidence" value="ECO:0007669"/>
    <property type="project" value="UniProtKB-KW"/>
</dbReference>
<protein>
    <recommendedName>
        <fullName evidence="15">Caspase-8</fullName>
        <ecNumber evidence="14">3.4.22.61</ecNumber>
    </recommendedName>
</protein>
<evidence type="ECO:0000256" key="16">
    <source>
        <dbReference type="RuleBase" id="RU003971"/>
    </source>
</evidence>
<evidence type="ECO:0000259" key="19">
    <source>
        <dbReference type="PROSITE" id="PS50208"/>
    </source>
</evidence>
<comment type="catalytic activity">
    <reaction evidence="13">
        <text>Strict requirement for Asp at position P1 and has a preferred cleavage sequence of (Leu/Asp/Val)-Glu-Thr-Asp-|-(Gly/Ser/Ala).</text>
        <dbReference type="EC" id="3.4.22.61"/>
    </reaction>
</comment>
<dbReference type="FunFam" id="1.10.533.10:FF:000016">
    <property type="entry name" value="CASP8 and FADD-like apoptosis regulator"/>
    <property type="match status" value="1"/>
</dbReference>
<dbReference type="InParanoid" id="H3CR38"/>
<dbReference type="Pfam" id="PF00656">
    <property type="entry name" value="Peptidase_C14"/>
    <property type="match status" value="1"/>
</dbReference>
<dbReference type="GO" id="GO:0051604">
    <property type="term" value="P:protein maturation"/>
    <property type="evidence" value="ECO:0007669"/>
    <property type="project" value="UniProtKB-ARBA"/>
</dbReference>
<dbReference type="InterPro" id="IPR002138">
    <property type="entry name" value="Pept_C14_p10"/>
</dbReference>
<evidence type="ECO:0000259" key="17">
    <source>
        <dbReference type="PROSITE" id="PS50168"/>
    </source>
</evidence>
<feature type="domain" description="Caspase family p10" evidence="18">
    <location>
        <begin position="394"/>
        <end position="478"/>
    </location>
</feature>
<reference evidence="20" key="3">
    <citation type="submission" date="2025-09" db="UniProtKB">
        <authorList>
            <consortium name="Ensembl"/>
        </authorList>
    </citation>
    <scope>IDENTIFICATION</scope>
</reference>
<keyword evidence="21" id="KW-1185">Reference proteome</keyword>
<feature type="domain" description="DED" evidence="17">
    <location>
        <begin position="93"/>
        <end position="161"/>
    </location>
</feature>
<dbReference type="CDD" id="cd00032">
    <property type="entry name" value="CASc"/>
    <property type="match status" value="1"/>
</dbReference>
<sequence length="481" mass="54304">MDLQLLSRICEQLDSQEVASLCFLCREAVSKKSLEGINDARGLFKKLADQCLLENNSFLRQLLQTIRREDLLRLLGADNRQLMETDASPLLSGYSVMLYNIYEDLCKEDLGKIKFFLGDKLGRRPTEMCKTVLDVFAEMEKKGFLSEIYLDELHSVLQNVNPLLASKVQQHMQHLRDNHRPVAALPSDPAQVRLPVRETQLRDVEQNLFSDAEPAVRPSRTANDTEYYSLTHKPHGLCVVFNNEFFPRTGLRERAGTIEDDADSLRAVFTKLGFTVVVHKDLTATDIERELQRLANRNFVNEDALVVCVLSHGQKGCFYGTDGATVKIQDVTQPFTSTRVPTLAGKPKLFFIQACQGDDLQMGCVPCPPRPAQNVDMEQSRLEEDAGFVRGETVPDGADFLLGMATVQDYKAFRNTTTGSIYIQELCSPVTKSAESSEQDDILSILTRVNREVSKGVFQWRKKQMPEPKYTLTKKLVLKLD</sequence>
<dbReference type="Proteomes" id="UP000007303">
    <property type="component" value="Unassembled WGS sequence"/>
</dbReference>
<keyword evidence="9" id="KW-0378">Hydrolase</keyword>
<proteinExistence type="inferred from homology"/>
<evidence type="ECO:0000256" key="13">
    <source>
        <dbReference type="ARBA" id="ARBA00051626"/>
    </source>
</evidence>
<dbReference type="GO" id="GO:0004197">
    <property type="term" value="F:cysteine-type endopeptidase activity"/>
    <property type="evidence" value="ECO:0007669"/>
    <property type="project" value="InterPro"/>
</dbReference>
<dbReference type="GeneTree" id="ENSGT00940000166591"/>
<dbReference type="InterPro" id="IPR001875">
    <property type="entry name" value="DED_dom"/>
</dbReference>
<keyword evidence="8" id="KW-0677">Repeat</keyword>
<dbReference type="Ensembl" id="ENSTNIT00000010903.1">
    <property type="protein sequence ID" value="ENSTNIP00000010722.1"/>
    <property type="gene ID" value="ENSTNIG00000007902.1"/>
</dbReference>
<keyword evidence="4" id="KW-0963">Cytoplasm</keyword>